<dbReference type="InterPro" id="IPR051533">
    <property type="entry name" value="WaaL-like"/>
</dbReference>
<feature type="transmembrane region" description="Helical" evidence="1">
    <location>
        <begin position="219"/>
        <end position="248"/>
    </location>
</feature>
<reference evidence="3" key="1">
    <citation type="journal article" date="2019" name="Int. J. Syst. Evol. Microbiol.">
        <title>The Global Catalogue of Microorganisms (GCM) 10K type strain sequencing project: providing services to taxonomists for standard genome sequencing and annotation.</title>
        <authorList>
            <consortium name="The Broad Institute Genomics Platform"/>
            <consortium name="The Broad Institute Genome Sequencing Center for Infectious Disease"/>
            <person name="Wu L."/>
            <person name="Ma J."/>
        </authorList>
    </citation>
    <scope>NUCLEOTIDE SEQUENCE [LARGE SCALE GENOMIC DNA]</scope>
    <source>
        <strain evidence="3">JCM 16703</strain>
    </source>
</reference>
<dbReference type="EMBL" id="BAAAZH010000003">
    <property type="protein sequence ID" value="GAA4109679.1"/>
    <property type="molecule type" value="Genomic_DNA"/>
</dbReference>
<dbReference type="Proteomes" id="UP001501495">
    <property type="component" value="Unassembled WGS sequence"/>
</dbReference>
<feature type="transmembrane region" description="Helical" evidence="1">
    <location>
        <begin position="337"/>
        <end position="356"/>
    </location>
</feature>
<feature type="transmembrane region" description="Helical" evidence="1">
    <location>
        <begin position="196"/>
        <end position="213"/>
    </location>
</feature>
<feature type="transmembrane region" description="Helical" evidence="1">
    <location>
        <begin position="56"/>
        <end position="76"/>
    </location>
</feature>
<keyword evidence="3" id="KW-1185">Reference proteome</keyword>
<comment type="caution">
    <text evidence="2">The sequence shown here is derived from an EMBL/GenBank/DDBJ whole genome shotgun (WGS) entry which is preliminary data.</text>
</comment>
<sequence>MNLQTWAAVSVIISALLLNRPQRLVMLVILLWAIVPGVAGHQLTGMVIGTATPIPPVHPVTVLAAVALLLQVVFRGPTALSALSTKRGPIAAITLVVASAVGQTVYLGSPNGTALMLDQLAGGLFLYLLIVIASSTAPRLLLQAARLWVVLAASEGVLGLLVKSGALTQPFESDFQKTVWYSLGTGRQSGTFDHPLALALFCAMAVPLLVFIRSSVIQLALLAGITSGVVVSQSRTGLLLLVLGVLYLAIASSQSIGRKFVIAVGTLAGGVYVAGTSLFAETQGRFVQDSGSAAARGLARAAFGRHWESFFVFGDGSGSSYRFAAGERLPSSLENGWLMYAVDYGLLTTLLLFLALIGPALVSGKRNAPFTISLLIGAFSVASYSSIATDTIAGPALFVAAALAALAPRSSLGESEAGLLEAAADKSATAARPRVSYPVAP</sequence>
<keyword evidence="1" id="KW-1133">Transmembrane helix</keyword>
<dbReference type="PANTHER" id="PTHR37422">
    <property type="entry name" value="TEICHURONIC ACID BIOSYNTHESIS PROTEIN TUAE"/>
    <property type="match status" value="1"/>
</dbReference>
<feature type="transmembrane region" description="Helical" evidence="1">
    <location>
        <begin position="24"/>
        <end position="44"/>
    </location>
</feature>
<dbReference type="RefSeq" id="WP_344731549.1">
    <property type="nucleotide sequence ID" value="NZ_BAAAZH010000003.1"/>
</dbReference>
<organism evidence="2 3">
    <name type="scientific">Nocardioides fonticola</name>
    <dbReference type="NCBI Taxonomy" id="450363"/>
    <lineage>
        <taxon>Bacteria</taxon>
        <taxon>Bacillati</taxon>
        <taxon>Actinomycetota</taxon>
        <taxon>Actinomycetes</taxon>
        <taxon>Propionibacteriales</taxon>
        <taxon>Nocardioidaceae</taxon>
        <taxon>Nocardioides</taxon>
    </lineage>
</organism>
<evidence type="ECO:0000313" key="3">
    <source>
        <dbReference type="Proteomes" id="UP001501495"/>
    </source>
</evidence>
<protein>
    <recommendedName>
        <fullName evidence="4">O-antigen ligase domain-containing protein</fullName>
    </recommendedName>
</protein>
<evidence type="ECO:0000313" key="2">
    <source>
        <dbReference type="EMBL" id="GAA4109679.1"/>
    </source>
</evidence>
<keyword evidence="1" id="KW-0812">Transmembrane</keyword>
<name>A0ABP7XAR4_9ACTN</name>
<proteinExistence type="predicted"/>
<gene>
    <name evidence="2" type="ORF">GCM10022215_04210</name>
</gene>
<evidence type="ECO:0000256" key="1">
    <source>
        <dbReference type="SAM" id="Phobius"/>
    </source>
</evidence>
<feature type="transmembrane region" description="Helical" evidence="1">
    <location>
        <begin position="120"/>
        <end position="142"/>
    </location>
</feature>
<feature type="transmembrane region" description="Helical" evidence="1">
    <location>
        <begin position="260"/>
        <end position="280"/>
    </location>
</feature>
<keyword evidence="1" id="KW-0472">Membrane</keyword>
<evidence type="ECO:0008006" key="4">
    <source>
        <dbReference type="Google" id="ProtNLM"/>
    </source>
</evidence>
<dbReference type="PANTHER" id="PTHR37422:SF13">
    <property type="entry name" value="LIPOPOLYSACCHARIDE BIOSYNTHESIS PROTEIN PA4999-RELATED"/>
    <property type="match status" value="1"/>
</dbReference>
<accession>A0ABP7XAR4</accession>
<feature type="transmembrane region" description="Helical" evidence="1">
    <location>
        <begin position="368"/>
        <end position="386"/>
    </location>
</feature>
<feature type="transmembrane region" description="Helical" evidence="1">
    <location>
        <begin position="88"/>
        <end position="108"/>
    </location>
</feature>